<accession>A0A6B2G158</accession>
<dbReference type="InterPro" id="IPR004274">
    <property type="entry name" value="FCP1_dom"/>
</dbReference>
<dbReference type="GO" id="GO:0015031">
    <property type="term" value="P:protein transport"/>
    <property type="evidence" value="ECO:0007669"/>
    <property type="project" value="UniProtKB-KW"/>
</dbReference>
<keyword evidence="1" id="KW-0496">Mitochondrion</keyword>
<dbReference type="Pfam" id="PF03031">
    <property type="entry name" value="NIF"/>
    <property type="match status" value="1"/>
</dbReference>
<feature type="domain" description="FCP1 homology" evidence="2">
    <location>
        <begin position="1"/>
        <end position="75"/>
    </location>
</feature>
<dbReference type="SUPFAM" id="SSF56784">
    <property type="entry name" value="HAD-like"/>
    <property type="match status" value="1"/>
</dbReference>
<comment type="function">
    <text evidence="1">Essential component of the TIM23 complex, a complex that mediates the translocation of transit peptide-containing proteins across the mitochondrial inner membrane.</text>
</comment>
<evidence type="ECO:0000259" key="2">
    <source>
        <dbReference type="PROSITE" id="PS50969"/>
    </source>
</evidence>
<keyword evidence="1" id="KW-0653">Protein transport</keyword>
<reference evidence="3" key="1">
    <citation type="submission" date="2018-11" db="EMBL/GenBank/DDBJ databases">
        <title>Myxobolus squamalis genome and transcriptome.</title>
        <authorList>
            <person name="Yahalomi D."/>
            <person name="Atkinson S.D."/>
            <person name="Neuhof M."/>
            <person name="Chang E.S."/>
            <person name="Philippe H."/>
            <person name="Cartwright P."/>
            <person name="Bartholomew J.L."/>
            <person name="Huchon D."/>
        </authorList>
    </citation>
    <scope>NUCLEOTIDE SEQUENCE</scope>
    <source>
        <strain evidence="3">71B08</strain>
        <tissue evidence="3">Whole</tissue>
    </source>
</reference>
<keyword evidence="1" id="KW-0811">Translocation</keyword>
<name>A0A6B2G158_MYXSQ</name>
<dbReference type="PANTHER" id="PTHR12210">
    <property type="entry name" value="DULLARD PROTEIN PHOSPHATASE"/>
    <property type="match status" value="1"/>
</dbReference>
<protein>
    <recommendedName>
        <fullName evidence="1">Mitochondrial import inner membrane translocase subunit TIM50</fullName>
    </recommendedName>
</protein>
<dbReference type="GO" id="GO:0005744">
    <property type="term" value="C:TIM23 mitochondrial import inner membrane translocase complex"/>
    <property type="evidence" value="ECO:0007669"/>
    <property type="project" value="UniProtKB-UniRule"/>
</dbReference>
<organism evidence="3">
    <name type="scientific">Myxobolus squamalis</name>
    <name type="common">Myxosporean</name>
    <dbReference type="NCBI Taxonomy" id="59785"/>
    <lineage>
        <taxon>Eukaryota</taxon>
        <taxon>Metazoa</taxon>
        <taxon>Cnidaria</taxon>
        <taxon>Myxozoa</taxon>
        <taxon>Myxosporea</taxon>
        <taxon>Bivalvulida</taxon>
        <taxon>Platysporina</taxon>
        <taxon>Myxobolidae</taxon>
        <taxon>Myxobolus</taxon>
    </lineage>
</organism>
<dbReference type="AlphaFoldDB" id="A0A6B2G158"/>
<keyword evidence="1" id="KW-0813">Transport</keyword>
<evidence type="ECO:0000256" key="1">
    <source>
        <dbReference type="RuleBase" id="RU365079"/>
    </source>
</evidence>
<dbReference type="PROSITE" id="PS50969">
    <property type="entry name" value="FCP1"/>
    <property type="match status" value="1"/>
</dbReference>
<dbReference type="InterPro" id="IPR036412">
    <property type="entry name" value="HAD-like_sf"/>
</dbReference>
<comment type="subunit">
    <text evidence="1">Component of the TIM23 complex.</text>
</comment>
<proteinExistence type="inferred from homology"/>
<comment type="similarity">
    <text evidence="1">Belongs to the TIM50 family.</text>
</comment>
<dbReference type="InterPro" id="IPR023214">
    <property type="entry name" value="HAD_sf"/>
</dbReference>
<dbReference type="InterPro" id="IPR050365">
    <property type="entry name" value="TIM50"/>
</dbReference>
<dbReference type="Gene3D" id="3.40.50.1000">
    <property type="entry name" value="HAD superfamily/HAD-like"/>
    <property type="match status" value="1"/>
</dbReference>
<comment type="subcellular location">
    <subcellularLocation>
        <location evidence="1">Mitochondrion inner membrane</location>
        <topology evidence="1">Single-pass membrane protein</topology>
    </subcellularLocation>
</comment>
<evidence type="ECO:0000313" key="3">
    <source>
        <dbReference type="EMBL" id="NDJ97337.1"/>
    </source>
</evidence>
<sequence length="106" mass="12013">MYIMQRYYRKDCTNASGFYTKNISIISSDLANICIVDNSPAACRLYPENVIPITTWLGDNNDTALLDLLPFLDALRFTSDLRSITKKTRFGHSLEANGTCTSQYLF</sequence>
<keyword evidence="1" id="KW-0809">Transit peptide</keyword>
<dbReference type="EMBL" id="GHBR01002640">
    <property type="protein sequence ID" value="NDJ97337.1"/>
    <property type="molecule type" value="Transcribed_RNA"/>
</dbReference>